<dbReference type="Pfam" id="PF23300">
    <property type="entry name" value="HEAT_Nup120"/>
    <property type="match status" value="1"/>
</dbReference>
<reference evidence="7 8" key="1">
    <citation type="journal article" date="2016" name="Sci. Rep.">
        <title>Peltaster fructicola genome reveals evolution from an invasive phytopathogen to an ectophytic parasite.</title>
        <authorList>
            <person name="Xu C."/>
            <person name="Chen H."/>
            <person name="Gleason M.L."/>
            <person name="Xu J.R."/>
            <person name="Liu H."/>
            <person name="Zhang R."/>
            <person name="Sun G."/>
        </authorList>
    </citation>
    <scope>NUCLEOTIDE SEQUENCE [LARGE SCALE GENOMIC DNA]</scope>
    <source>
        <strain evidence="7 8">LNHT1506</strain>
    </source>
</reference>
<keyword evidence="3" id="KW-0539">Nucleus</keyword>
<dbReference type="OrthoDB" id="67716at2759"/>
<evidence type="ECO:0000259" key="4">
    <source>
        <dbReference type="Pfam" id="PF11715"/>
    </source>
</evidence>
<feature type="domain" description="Nucleoporin nup120-like HEAT repeat" evidence="6">
    <location>
        <begin position="825"/>
        <end position="1022"/>
    </location>
</feature>
<dbReference type="InterPro" id="IPR048884">
    <property type="entry name" value="Nup120_helical"/>
</dbReference>
<dbReference type="InterPro" id="IPR059141">
    <property type="entry name" value="Beta-prop_Nup120_160"/>
</dbReference>
<sequence length="1186" mass="133397">MSGAQSVPTLYQEVCLSPEPTAASSIFHINPSNSSGSSLFGAGRKRPYDEISGLDEEAYSKKHLASEASVFFRESSHNPRSILWRVLDGRQLLELQSVDLVQVRQQAKHESCLTFHVSFSAAIIPGGVALADSQASDALEVFVVTSANELYTISLKRDLLARDSPPKDFDSTSCLRKHALSSLSYHRPYKFSAISATQLLVTLHDGDSCALKEMAQLIMRHGERRSSQRTVRFGEIDLEPSAAASLAQSPDDQHIWTVTLEHELVAWSTRTGKVVARRDLMGARLTDDKKGSQYIMPAEQGNLLKIMTAVESPHNDMSDAMAATALQYQIIAYSPKDRAFKLFFAKPGSGVGEPPRIHDVMQGGSLHLPFDELLNTNLWRCTDFQCKVDPHWQTLQLWVSVQSGASTKILTLTIDLFEDGELVNGWEQKWLAGLLLYPGRFSQSSLETALNLYRQRRKLPALSTNSLKKSRQSLAERLSTSITSKVLLPTTSASQPDYQNYYENVQAQWAGFYSILLDLQSKRLDVVGFALDTEQDQAWLVHADFVAPVRATSILEGLELNRGLDTDEEQFDLIDEAIRHQVIKTDEDWDAMRFLGAVRSFADSLPKAYRQTFSGKAITEALNPMQSSKRANHAKAFFDHVDVGEHVTDEAYQNLELAVQDLGGIGSLVNSTFLSLIHAATETGHRGTKSDYALNRYGSKLMITAAQDFIQQEKTLLLNLLALVAFIHNDFEVKSLHADFDAIKLYKEIMSSLKHAELRDWLTRNVCLEPSRKQLILSTVFETLFIGDWDAHAPKDLTYSEKLTHWSRQWAFAKFKDWHGFTANIFSALLRYSMYDLATDFSPFLQDSPWTTYLRGRLSIALGEYEEASLHFRSAAQELSESSKGSFDTAGFLTAEEASHLGQSQELYHLHVANLFEKLHQYAYTADFAQEALSHIDEEQVEAGFEVVDSRKKSTQSPAETVANARAEVKLLKTRTIWEEVVSRLFNALVLTGRFQEAYTALQKFKSPELQKSNLQKLIDSCSKNRMLELVLELPFDETAIEVVDAILLKSAKKNAIVGASMRPAQQILYAFRTKHGDYRGAAQVLHDHLERLRYHNRRGRHDPEDETLLKAYLILINTLACCGEGEEWLLAEPVDGIHIADTRRQLVTLEDVRRQYVAELDKRSDLQHGRFPLIGGDNDDEMDVL</sequence>
<dbReference type="AlphaFoldDB" id="A0A6H0Y6A7"/>
<name>A0A6H0Y6A7_9PEZI</name>
<dbReference type="PANTHER" id="PTHR21286">
    <property type="entry name" value="NUCLEAR PORE COMPLEX PROTEIN NUP160"/>
    <property type="match status" value="1"/>
</dbReference>
<keyword evidence="8" id="KW-1185">Reference proteome</keyword>
<keyword evidence="2" id="KW-0813">Transport</keyword>
<organism evidence="7 8">
    <name type="scientific">Peltaster fructicola</name>
    <dbReference type="NCBI Taxonomy" id="286661"/>
    <lineage>
        <taxon>Eukaryota</taxon>
        <taxon>Fungi</taxon>
        <taxon>Dikarya</taxon>
        <taxon>Ascomycota</taxon>
        <taxon>Pezizomycotina</taxon>
        <taxon>Dothideomycetes</taxon>
        <taxon>Dothideomycetes incertae sedis</taxon>
        <taxon>Peltaster</taxon>
    </lineage>
</organism>
<comment type="subcellular location">
    <subcellularLocation>
        <location evidence="1">Nucleus</location>
    </subcellularLocation>
</comment>
<dbReference type="Pfam" id="PF21486">
    <property type="entry name" value="NUP120_helical"/>
    <property type="match status" value="1"/>
</dbReference>
<dbReference type="Proteomes" id="UP000503462">
    <property type="component" value="Chromosome 5"/>
</dbReference>
<evidence type="ECO:0000256" key="2">
    <source>
        <dbReference type="ARBA" id="ARBA00022448"/>
    </source>
</evidence>
<dbReference type="PANTHER" id="PTHR21286:SF0">
    <property type="entry name" value="NUCLEAR PORE COMPLEX PROTEIN NUP160"/>
    <property type="match status" value="1"/>
</dbReference>
<feature type="domain" description="Nucleoporin Nup120 helical" evidence="5">
    <location>
        <begin position="634"/>
        <end position="749"/>
    </location>
</feature>
<evidence type="ECO:0000256" key="3">
    <source>
        <dbReference type="ARBA" id="ARBA00023242"/>
    </source>
</evidence>
<dbReference type="InterPro" id="IPR056548">
    <property type="entry name" value="HEAT_Nup120"/>
</dbReference>
<gene>
    <name evidence="7" type="ORF">AMS68_008043</name>
</gene>
<evidence type="ECO:0000259" key="5">
    <source>
        <dbReference type="Pfam" id="PF21486"/>
    </source>
</evidence>
<dbReference type="InterPro" id="IPR021717">
    <property type="entry name" value="Nucleoporin_Nup160"/>
</dbReference>
<evidence type="ECO:0000259" key="6">
    <source>
        <dbReference type="Pfam" id="PF23300"/>
    </source>
</evidence>
<protein>
    <submittedName>
        <fullName evidence="7">Uncharacterized protein</fullName>
    </submittedName>
</protein>
<dbReference type="EMBL" id="CP051143">
    <property type="protein sequence ID" value="QIX02526.1"/>
    <property type="molecule type" value="Genomic_DNA"/>
</dbReference>
<proteinExistence type="predicted"/>
<evidence type="ECO:0000313" key="7">
    <source>
        <dbReference type="EMBL" id="QIX02526.1"/>
    </source>
</evidence>
<feature type="domain" description="Nucleoporin Nup120/160 beta-propeller" evidence="4">
    <location>
        <begin position="80"/>
        <end position="430"/>
    </location>
</feature>
<feature type="domain" description="Nucleoporin Nup120/160 beta-propeller" evidence="4">
    <location>
        <begin position="434"/>
        <end position="556"/>
    </location>
</feature>
<accession>A0A6H0Y6A7</accession>
<evidence type="ECO:0000313" key="8">
    <source>
        <dbReference type="Proteomes" id="UP000503462"/>
    </source>
</evidence>
<evidence type="ECO:0000256" key="1">
    <source>
        <dbReference type="ARBA" id="ARBA00004123"/>
    </source>
</evidence>
<dbReference type="GO" id="GO:0017056">
    <property type="term" value="F:structural constituent of nuclear pore"/>
    <property type="evidence" value="ECO:0007669"/>
    <property type="project" value="TreeGrafter"/>
</dbReference>
<dbReference type="GO" id="GO:0005643">
    <property type="term" value="C:nuclear pore"/>
    <property type="evidence" value="ECO:0007669"/>
    <property type="project" value="UniProtKB-ARBA"/>
</dbReference>
<dbReference type="Pfam" id="PF11715">
    <property type="entry name" value="Beta-prop_Nup120_160"/>
    <property type="match status" value="2"/>
</dbReference>